<dbReference type="EMBL" id="DMVW01000147">
    <property type="protein sequence ID" value="HAR53260.1"/>
    <property type="molecule type" value="Genomic_DNA"/>
</dbReference>
<dbReference type="Gene3D" id="2.30.110.10">
    <property type="entry name" value="Electron Transport, Fmn-binding Protein, Chain A"/>
    <property type="match status" value="1"/>
</dbReference>
<comment type="caution">
    <text evidence="6">The sequence shown here is derived from an EMBL/GenBank/DDBJ whole genome shotgun (WGS) entry which is preliminary data.</text>
</comment>
<dbReference type="GO" id="GO:0016646">
    <property type="term" value="F:oxidoreductase activity, acting on the CH-NH group of donors, NAD or NADP as acceptor"/>
    <property type="evidence" value="ECO:0007669"/>
    <property type="project" value="UniProtKB-ARBA"/>
</dbReference>
<evidence type="ECO:0000256" key="3">
    <source>
        <dbReference type="ARBA" id="ARBA00022643"/>
    </source>
</evidence>
<sequence length="145" mass="15639">GTPKDTTRNIERTGEFVVHMLTPDLNAVMVDSAARYAPGASETEALGLATQPSRMVAPPRLTLAPVALECRKTVALSLSPERCILVGEALAISARDGLIDLDTCYVNWGETLPTARLFADRYARLVESDRLTIPAPLAESSTRTE</sequence>
<accession>A0A348WFE8</accession>
<dbReference type="PANTHER" id="PTHR33798:SF5">
    <property type="entry name" value="FLAVIN REDUCTASE LIKE DOMAIN-CONTAINING PROTEIN"/>
    <property type="match status" value="1"/>
</dbReference>
<evidence type="ECO:0000313" key="6">
    <source>
        <dbReference type="EMBL" id="HAR53260.1"/>
    </source>
</evidence>
<feature type="domain" description="Flavin reductase like" evidence="5">
    <location>
        <begin position="3"/>
        <end position="97"/>
    </location>
</feature>
<keyword evidence="3" id="KW-0288">FMN</keyword>
<evidence type="ECO:0000256" key="2">
    <source>
        <dbReference type="ARBA" id="ARBA00022630"/>
    </source>
</evidence>
<comment type="cofactor">
    <cofactor evidence="1">
        <name>FMN</name>
        <dbReference type="ChEBI" id="CHEBI:58210"/>
    </cofactor>
</comment>
<keyword evidence="2" id="KW-0285">Flavoprotein</keyword>
<keyword evidence="6" id="KW-0503">Monooxygenase</keyword>
<evidence type="ECO:0000313" key="7">
    <source>
        <dbReference type="Proteomes" id="UP000264719"/>
    </source>
</evidence>
<feature type="non-terminal residue" evidence="6">
    <location>
        <position position="1"/>
    </location>
</feature>
<dbReference type="GO" id="GO:0010181">
    <property type="term" value="F:FMN binding"/>
    <property type="evidence" value="ECO:0007669"/>
    <property type="project" value="InterPro"/>
</dbReference>
<dbReference type="AlphaFoldDB" id="A0A348WFE8"/>
<reference evidence="6 7" key="1">
    <citation type="journal article" date="2018" name="Nat. Biotechnol.">
        <title>A standardized bacterial taxonomy based on genome phylogeny substantially revises the tree of life.</title>
        <authorList>
            <person name="Parks D.H."/>
            <person name="Chuvochina M."/>
            <person name="Waite D.W."/>
            <person name="Rinke C."/>
            <person name="Skarshewski A."/>
            <person name="Chaumeil P.A."/>
            <person name="Hugenholtz P."/>
        </authorList>
    </citation>
    <scope>NUCLEOTIDE SEQUENCE [LARGE SCALE GENOMIC DNA]</scope>
    <source>
        <strain evidence="6">UBA9169</strain>
    </source>
</reference>
<evidence type="ECO:0000256" key="4">
    <source>
        <dbReference type="ARBA" id="ARBA00038054"/>
    </source>
</evidence>
<comment type="similarity">
    <text evidence="4">Belongs to the flavoredoxin family.</text>
</comment>
<keyword evidence="6" id="KW-0560">Oxidoreductase</keyword>
<dbReference type="InterPro" id="IPR012349">
    <property type="entry name" value="Split_barrel_FMN-bd"/>
</dbReference>
<organism evidence="6 7">
    <name type="scientific">Roseovarius nubinhibens</name>
    <dbReference type="NCBI Taxonomy" id="314263"/>
    <lineage>
        <taxon>Bacteria</taxon>
        <taxon>Pseudomonadati</taxon>
        <taxon>Pseudomonadota</taxon>
        <taxon>Alphaproteobacteria</taxon>
        <taxon>Rhodobacterales</taxon>
        <taxon>Roseobacteraceae</taxon>
        <taxon>Roseovarius</taxon>
    </lineage>
</organism>
<evidence type="ECO:0000256" key="1">
    <source>
        <dbReference type="ARBA" id="ARBA00001917"/>
    </source>
</evidence>
<dbReference type="Proteomes" id="UP000264719">
    <property type="component" value="Unassembled WGS sequence"/>
</dbReference>
<protein>
    <submittedName>
        <fullName evidence="6">Nitrilotriacetate monooxygenase</fullName>
    </submittedName>
</protein>
<gene>
    <name evidence="6" type="ORF">DCS45_15500</name>
</gene>
<dbReference type="Pfam" id="PF01613">
    <property type="entry name" value="Flavin_Reduct"/>
    <property type="match status" value="1"/>
</dbReference>
<proteinExistence type="inferred from homology"/>
<name>A0A348WFE8_9RHOB</name>
<dbReference type="GO" id="GO:0004497">
    <property type="term" value="F:monooxygenase activity"/>
    <property type="evidence" value="ECO:0007669"/>
    <property type="project" value="UniProtKB-KW"/>
</dbReference>
<dbReference type="InterPro" id="IPR002563">
    <property type="entry name" value="Flavin_Rdtase-like_dom"/>
</dbReference>
<dbReference type="SUPFAM" id="SSF50475">
    <property type="entry name" value="FMN-binding split barrel"/>
    <property type="match status" value="1"/>
</dbReference>
<evidence type="ECO:0000259" key="5">
    <source>
        <dbReference type="Pfam" id="PF01613"/>
    </source>
</evidence>
<dbReference type="PANTHER" id="PTHR33798">
    <property type="entry name" value="FLAVOPROTEIN OXYGENASE"/>
    <property type="match status" value="1"/>
</dbReference>